<dbReference type="Pfam" id="PF01052">
    <property type="entry name" value="FliMN_C"/>
    <property type="match status" value="1"/>
</dbReference>
<dbReference type="RefSeq" id="WP_119554347.1">
    <property type="nucleotide sequence ID" value="NZ_QXMN01000017.1"/>
</dbReference>
<name>A0A9X8GUU6_9BURK</name>
<evidence type="ECO:0000313" key="2">
    <source>
        <dbReference type="EMBL" id="RIX79087.1"/>
    </source>
</evidence>
<organism evidence="2 3">
    <name type="scientific">Acidovorax cavernicola</name>
    <dbReference type="NCBI Taxonomy" id="1675792"/>
    <lineage>
        <taxon>Bacteria</taxon>
        <taxon>Pseudomonadati</taxon>
        <taxon>Pseudomonadota</taxon>
        <taxon>Betaproteobacteria</taxon>
        <taxon>Burkholderiales</taxon>
        <taxon>Comamonadaceae</taxon>
        <taxon>Acidovorax</taxon>
    </lineage>
</organism>
<gene>
    <name evidence="2" type="ORF">D3H34_15205</name>
</gene>
<keyword evidence="2" id="KW-0966">Cell projection</keyword>
<dbReference type="EMBL" id="QXMN01000017">
    <property type="protein sequence ID" value="RIX79087.1"/>
    <property type="molecule type" value="Genomic_DNA"/>
</dbReference>
<proteinExistence type="predicted"/>
<comment type="caution">
    <text evidence="2">The sequence shown here is derived from an EMBL/GenBank/DDBJ whole genome shotgun (WGS) entry which is preliminary data.</text>
</comment>
<keyword evidence="2" id="KW-0282">Flagellum</keyword>
<evidence type="ECO:0000313" key="3">
    <source>
        <dbReference type="Proteomes" id="UP000265619"/>
    </source>
</evidence>
<accession>A0A9X8GUU6</accession>
<keyword evidence="3" id="KW-1185">Reference proteome</keyword>
<keyword evidence="2" id="KW-0969">Cilium</keyword>
<sequence>MKAAISSDDGHGVLLDAAASMQRARALRSWSQERRTELASRFAALIGAWSGEWLPAPSDLAASARVDVMEPDGVWRLGAVERACWAFEPSRRAGGSRGALAGLEGASATHTDPALPAMRALAERMFAADTNPVLASGISPSQGARGATVMDSPGLAAALARAAWSDWLQRLDVFLGDLPLQAFADVDRVGATSAAQAWSGALCIRASWCGGEWTLALPWDAVTAVLGEEAPASQSRNSTPQAGGQPKVRLDLALADRRVALRVMLEGAQLNLGQIQGLRVGDVIPLAHRLDAAAQVVGADSQRVCDGWLGQSQGRLAIELAAVPSSGSSSHPAASSGKAAPTVSFAGAAHNTPSSKGSFK</sequence>
<dbReference type="Proteomes" id="UP000265619">
    <property type="component" value="Unassembled WGS sequence"/>
</dbReference>
<dbReference type="OrthoDB" id="8781309at2"/>
<dbReference type="InterPro" id="IPR036429">
    <property type="entry name" value="SpoA-like_sf"/>
</dbReference>
<reference evidence="2 3" key="1">
    <citation type="submission" date="2018-09" db="EMBL/GenBank/DDBJ databases">
        <title>Acidovorax cavernicola nov. sp. isolated from Gruta de las Maravillas (Aracena, Spain).</title>
        <authorList>
            <person name="Jurado V."/>
            <person name="Gutierrez-Patricio S."/>
            <person name="Gonzalez-Pimentel J.L."/>
            <person name="Miller A.Z."/>
            <person name="Laiz L."/>
            <person name="Saiz-Jimenez C."/>
        </authorList>
    </citation>
    <scope>NUCLEOTIDE SEQUENCE [LARGE SCALE GENOMIC DNA]</scope>
    <source>
        <strain evidence="2 3">1011MAR4D40.2</strain>
    </source>
</reference>
<dbReference type="Gene3D" id="2.30.330.10">
    <property type="entry name" value="SpoA-like"/>
    <property type="match status" value="1"/>
</dbReference>
<feature type="domain" description="Flagellar motor switch protein FliN-like C-terminal" evidence="1">
    <location>
        <begin position="256"/>
        <end position="320"/>
    </location>
</feature>
<dbReference type="AlphaFoldDB" id="A0A9X8GUU6"/>
<protein>
    <submittedName>
        <fullName evidence="2">FliM/FliN family flagellar motor switch protein</fullName>
    </submittedName>
</protein>
<evidence type="ECO:0000259" key="1">
    <source>
        <dbReference type="Pfam" id="PF01052"/>
    </source>
</evidence>
<dbReference type="SUPFAM" id="SSF101801">
    <property type="entry name" value="Surface presentation of antigens (SPOA)"/>
    <property type="match status" value="1"/>
</dbReference>
<dbReference type="InterPro" id="IPR001543">
    <property type="entry name" value="FliN-like_C"/>
</dbReference>